<dbReference type="InterPro" id="IPR027417">
    <property type="entry name" value="P-loop_NTPase"/>
</dbReference>
<feature type="short sequence motif" description="Q motif" evidence="8">
    <location>
        <begin position="620"/>
        <end position="648"/>
    </location>
</feature>
<feature type="region of interest" description="Disordered" evidence="9">
    <location>
        <begin position="548"/>
        <end position="577"/>
    </location>
</feature>
<feature type="compositionally biased region" description="Polar residues" evidence="9">
    <location>
        <begin position="80"/>
        <end position="102"/>
    </location>
</feature>
<dbReference type="PANTHER" id="PTHR47958">
    <property type="entry name" value="ATP-DEPENDENT RNA HELICASE DBP3"/>
    <property type="match status" value="1"/>
</dbReference>
<dbReference type="AlphaFoldDB" id="A0A9P1I855"/>
<dbReference type="EMBL" id="CANHGI010000002">
    <property type="protein sequence ID" value="CAI5441242.1"/>
    <property type="molecule type" value="Genomic_DNA"/>
</dbReference>
<dbReference type="InterPro" id="IPR001650">
    <property type="entry name" value="Helicase_C-like"/>
</dbReference>
<feature type="domain" description="Helicase C-terminal" evidence="11">
    <location>
        <begin position="839"/>
        <end position="1019"/>
    </location>
</feature>
<comment type="caution">
    <text evidence="13">The sequence shown here is derived from an EMBL/GenBank/DDBJ whole genome shotgun (WGS) entry which is preliminary data.</text>
</comment>
<dbReference type="InterPro" id="IPR014014">
    <property type="entry name" value="RNA_helicase_DEAD_Q_motif"/>
</dbReference>
<evidence type="ECO:0000256" key="9">
    <source>
        <dbReference type="SAM" id="MobiDB-lite"/>
    </source>
</evidence>
<evidence type="ECO:0000256" key="8">
    <source>
        <dbReference type="PROSITE-ProRule" id="PRU00552"/>
    </source>
</evidence>
<name>A0A9P1I855_9PELO</name>
<dbReference type="EC" id="3.6.4.13" evidence="1"/>
<feature type="region of interest" description="Disordered" evidence="9">
    <location>
        <begin position="16"/>
        <end position="121"/>
    </location>
</feature>
<protein>
    <recommendedName>
        <fullName evidence="1">RNA helicase</fullName>
        <ecNumber evidence="1">3.6.4.13</ecNumber>
    </recommendedName>
</protein>
<dbReference type="FunFam" id="3.40.50.300:FF:000849">
    <property type="entry name" value="ATP-dependent RNA helicase DBP5"/>
    <property type="match status" value="1"/>
</dbReference>
<evidence type="ECO:0000259" key="10">
    <source>
        <dbReference type="PROSITE" id="PS51192"/>
    </source>
</evidence>
<dbReference type="Proteomes" id="UP001152747">
    <property type="component" value="Unassembled WGS sequence"/>
</dbReference>
<dbReference type="Pfam" id="PF00271">
    <property type="entry name" value="Helicase_C"/>
    <property type="match status" value="1"/>
</dbReference>
<proteinExistence type="predicted"/>
<evidence type="ECO:0000256" key="3">
    <source>
        <dbReference type="ARBA" id="ARBA00022801"/>
    </source>
</evidence>
<keyword evidence="2" id="KW-0547">Nucleotide-binding</keyword>
<evidence type="ECO:0000256" key="7">
    <source>
        <dbReference type="ARBA" id="ARBA00047984"/>
    </source>
</evidence>
<keyword evidence="3" id="KW-0378">Hydrolase</keyword>
<dbReference type="OrthoDB" id="10265785at2759"/>
<evidence type="ECO:0000313" key="14">
    <source>
        <dbReference type="Proteomes" id="UP001152747"/>
    </source>
</evidence>
<dbReference type="Pfam" id="PF00270">
    <property type="entry name" value="DEAD"/>
    <property type="match status" value="1"/>
</dbReference>
<dbReference type="InterPro" id="IPR011545">
    <property type="entry name" value="DEAD/DEAH_box_helicase_dom"/>
</dbReference>
<evidence type="ECO:0000256" key="6">
    <source>
        <dbReference type="ARBA" id="ARBA00022884"/>
    </source>
</evidence>
<reference evidence="13" key="1">
    <citation type="submission" date="2022-11" db="EMBL/GenBank/DDBJ databases">
        <authorList>
            <person name="Kikuchi T."/>
        </authorList>
    </citation>
    <scope>NUCLEOTIDE SEQUENCE</scope>
    <source>
        <strain evidence="13">PS1010</strain>
    </source>
</reference>
<evidence type="ECO:0000259" key="11">
    <source>
        <dbReference type="PROSITE" id="PS51194"/>
    </source>
</evidence>
<dbReference type="PROSITE" id="PS51192">
    <property type="entry name" value="HELICASE_ATP_BIND_1"/>
    <property type="match status" value="1"/>
</dbReference>
<evidence type="ECO:0000313" key="13">
    <source>
        <dbReference type="EMBL" id="CAI5441242.1"/>
    </source>
</evidence>
<evidence type="ECO:0000256" key="1">
    <source>
        <dbReference type="ARBA" id="ARBA00012552"/>
    </source>
</evidence>
<keyword evidence="4" id="KW-0347">Helicase</keyword>
<keyword evidence="14" id="KW-1185">Reference proteome</keyword>
<keyword evidence="5" id="KW-0067">ATP-binding</keyword>
<comment type="catalytic activity">
    <reaction evidence="7">
        <text>ATP + H2O = ADP + phosphate + H(+)</text>
        <dbReference type="Rhea" id="RHEA:13065"/>
        <dbReference type="ChEBI" id="CHEBI:15377"/>
        <dbReference type="ChEBI" id="CHEBI:15378"/>
        <dbReference type="ChEBI" id="CHEBI:30616"/>
        <dbReference type="ChEBI" id="CHEBI:43474"/>
        <dbReference type="ChEBI" id="CHEBI:456216"/>
        <dbReference type="EC" id="3.6.4.13"/>
    </reaction>
</comment>
<dbReference type="GO" id="GO:0016787">
    <property type="term" value="F:hydrolase activity"/>
    <property type="evidence" value="ECO:0007669"/>
    <property type="project" value="UniProtKB-KW"/>
</dbReference>
<sequence>MGDWLASLDAQCKAEGIEQVEGSATNEKEPTKATETSGMNEIDEKKDAPKTTFGGSFGSSKTVGGGFGSAKPLMNPPPQTSFGATSANRIGTGSVSPNSSSTHDGRGPAIGSPDFENGGGNIISVGVHKPAPACKPVDNASSTNNARVTSTLKVSRFGELAHAQIGNEIRVGSRIPRVGGGYGTPESVTTKKITHFSETQKVVIGGGFGSKNSTVGGGFGTRKTIPVVETKEPIIENTVKPVEVTKPVEKSRVIGGGFGGRNNVVPRTENISPVVNESVLPANNETFVIPTKQVEIVSQPEKIEEKVVPRMIGGGFGKVTSNPELKCSGGGFGAKKQVISSQETEQTKPVVEAKRPVGGGFGTRRMNNTTMTVPPSPIPDSIPNSPRFSQVSTPPPQASPIGNRFMNDRSEDLNNKTNSNQFDFSNSKEAFNPPTPVENQKFRFGSGDSFRKENVPSMERKESFNNLGNFNKTFTKLSTAETEKENTGMFAPAAQPSFQQFSGGRGRGGPIDYAGQGQQHSMNQVGRGQFVSRGPNQSFQQNSARPPFANNNGIANGQGGFPRHESPKFVQKSDEAHDKASLPADIALLNKYIHREVKMMKNANVDIQRSDPTSPLYSIGSFRELRLKPEVLTALDCLGFDFPTKIQETALPLLLMEPPSNLIAQAQSGTGKTAAFVLTMLCRIDMEVKCPQCICIAPTLELAKQIGEVVTKMGQFIQGLSIHYAIKGANMAEMRNKTIQSQIVIGTPGITRDYLMKYKCIDPSQIRCLVLDEADVMLYQQGFADISTSIYNLIEEKSSNVQSMLFSATYDAPVIEFATKLVKNAIVVMLKKEEQALPNIKQFYVECANRMSKFEAIVNLYSGLTVASSVIFCYTKSSVAWLCENMRMRGHQADCLHGDMTVVERADIITRFKNNEFRVLITTSVLSRGIDVPQVSVVINYDLPVKYDTNNQEIVIDGQKQPDCETYLHRIGRTGRFGKMGIAINFVDDANTKNMIGLLENHFEMKIGKMDPSNLLELEEIEKSTYIR</sequence>
<dbReference type="GO" id="GO:0005524">
    <property type="term" value="F:ATP binding"/>
    <property type="evidence" value="ECO:0007669"/>
    <property type="project" value="UniProtKB-KW"/>
</dbReference>
<evidence type="ECO:0000259" key="12">
    <source>
        <dbReference type="PROSITE" id="PS51195"/>
    </source>
</evidence>
<gene>
    <name evidence="13" type="ORF">CAMP_LOCUS3879</name>
</gene>
<accession>A0A9P1I855</accession>
<dbReference type="GO" id="GO:0003724">
    <property type="term" value="F:RNA helicase activity"/>
    <property type="evidence" value="ECO:0007669"/>
    <property type="project" value="UniProtKB-EC"/>
</dbReference>
<dbReference type="SMART" id="SM00487">
    <property type="entry name" value="DEXDc"/>
    <property type="match status" value="1"/>
</dbReference>
<dbReference type="GO" id="GO:0003723">
    <property type="term" value="F:RNA binding"/>
    <property type="evidence" value="ECO:0007669"/>
    <property type="project" value="UniProtKB-KW"/>
</dbReference>
<dbReference type="CDD" id="cd17963">
    <property type="entry name" value="DEADc_DDX19_DDX25"/>
    <property type="match status" value="1"/>
</dbReference>
<evidence type="ECO:0000256" key="4">
    <source>
        <dbReference type="ARBA" id="ARBA00022806"/>
    </source>
</evidence>
<feature type="compositionally biased region" description="Basic and acidic residues" evidence="9">
    <location>
        <begin position="562"/>
        <end position="577"/>
    </location>
</feature>
<evidence type="ECO:0000256" key="2">
    <source>
        <dbReference type="ARBA" id="ARBA00022741"/>
    </source>
</evidence>
<dbReference type="Gene3D" id="3.40.50.300">
    <property type="entry name" value="P-loop containing nucleotide triphosphate hydrolases"/>
    <property type="match status" value="2"/>
</dbReference>
<dbReference type="SMART" id="SM00490">
    <property type="entry name" value="HELICc"/>
    <property type="match status" value="1"/>
</dbReference>
<feature type="domain" description="DEAD-box RNA helicase Q" evidence="12">
    <location>
        <begin position="620"/>
        <end position="648"/>
    </location>
</feature>
<organism evidence="13 14">
    <name type="scientific">Caenorhabditis angaria</name>
    <dbReference type="NCBI Taxonomy" id="860376"/>
    <lineage>
        <taxon>Eukaryota</taxon>
        <taxon>Metazoa</taxon>
        <taxon>Ecdysozoa</taxon>
        <taxon>Nematoda</taxon>
        <taxon>Chromadorea</taxon>
        <taxon>Rhabditida</taxon>
        <taxon>Rhabditina</taxon>
        <taxon>Rhabditomorpha</taxon>
        <taxon>Rhabditoidea</taxon>
        <taxon>Rhabditidae</taxon>
        <taxon>Peloderinae</taxon>
        <taxon>Caenorhabditis</taxon>
    </lineage>
</organism>
<dbReference type="PROSITE" id="PS51194">
    <property type="entry name" value="HELICASE_CTER"/>
    <property type="match status" value="1"/>
</dbReference>
<dbReference type="SUPFAM" id="SSF52540">
    <property type="entry name" value="P-loop containing nucleoside triphosphate hydrolases"/>
    <property type="match status" value="1"/>
</dbReference>
<feature type="domain" description="Helicase ATP-binding" evidence="10">
    <location>
        <begin position="653"/>
        <end position="828"/>
    </location>
</feature>
<feature type="region of interest" description="Disordered" evidence="9">
    <location>
        <begin position="340"/>
        <end position="369"/>
    </location>
</feature>
<evidence type="ECO:0000256" key="5">
    <source>
        <dbReference type="ARBA" id="ARBA00022840"/>
    </source>
</evidence>
<feature type="region of interest" description="Disordered" evidence="9">
    <location>
        <begin position="423"/>
        <end position="447"/>
    </location>
</feature>
<dbReference type="InterPro" id="IPR014001">
    <property type="entry name" value="Helicase_ATP-bd"/>
</dbReference>
<keyword evidence="6" id="KW-0694">RNA-binding</keyword>
<dbReference type="PROSITE" id="PS51195">
    <property type="entry name" value="Q_MOTIF"/>
    <property type="match status" value="1"/>
</dbReference>
<dbReference type="CDD" id="cd18787">
    <property type="entry name" value="SF2_C_DEAD"/>
    <property type="match status" value="1"/>
</dbReference>